<accession>A0ABC8KB08</accession>
<feature type="domain" description="26S proteasome non-ATPase regulatory subunit 3 N-terminal TPR repeats" evidence="1">
    <location>
        <begin position="11"/>
        <end position="80"/>
    </location>
</feature>
<sequence>MWSLQDCILAFFELRDHWSSCCGSLLSLHHSVTLCHDELGQERLLNLWLINYLHYNLYDQAEKLRSKAPRFEKHSDQQVSVVFLMGIQEHASALETQMVKLISKQKSIAFMRTQLGY</sequence>
<evidence type="ECO:0000313" key="3">
    <source>
        <dbReference type="Proteomes" id="UP001642260"/>
    </source>
</evidence>
<dbReference type="PANTHER" id="PTHR10758">
    <property type="entry name" value="26S PROTEASOME NON-ATPASE REGULATORY SUBUNIT 3/COP9 SIGNALOSOME COMPLEX SUBUNIT 3"/>
    <property type="match status" value="1"/>
</dbReference>
<dbReference type="AlphaFoldDB" id="A0ABC8KB08"/>
<keyword evidence="3" id="KW-1185">Reference proteome</keyword>
<name>A0ABC8KB08_ERUVS</name>
<evidence type="ECO:0000313" key="2">
    <source>
        <dbReference type="EMBL" id="CAH8356132.1"/>
    </source>
</evidence>
<proteinExistence type="predicted"/>
<dbReference type="PANTHER" id="PTHR10758:SF2">
    <property type="entry name" value="26S PROTEASOME NON-ATPASE REGULATORY SUBUNIT 3"/>
    <property type="match status" value="1"/>
</dbReference>
<reference evidence="2 3" key="1">
    <citation type="submission" date="2022-03" db="EMBL/GenBank/DDBJ databases">
        <authorList>
            <person name="Macdonald S."/>
            <person name="Ahmed S."/>
            <person name="Newling K."/>
        </authorList>
    </citation>
    <scope>NUCLEOTIDE SEQUENCE [LARGE SCALE GENOMIC DNA]</scope>
</reference>
<protein>
    <recommendedName>
        <fullName evidence="1">26S proteasome non-ATPase regulatory subunit 3 N-terminal TPR repeats domain-containing protein</fullName>
    </recommendedName>
</protein>
<gene>
    <name evidence="2" type="ORF">ERUC_LOCUS21887</name>
</gene>
<dbReference type="EMBL" id="CAKOAT010216265">
    <property type="protein sequence ID" value="CAH8356132.1"/>
    <property type="molecule type" value="Genomic_DNA"/>
</dbReference>
<dbReference type="Proteomes" id="UP001642260">
    <property type="component" value="Unassembled WGS sequence"/>
</dbReference>
<dbReference type="InterPro" id="IPR057985">
    <property type="entry name" value="TPR_PSMD3_N"/>
</dbReference>
<comment type="caution">
    <text evidence="2">The sequence shown here is derived from an EMBL/GenBank/DDBJ whole genome shotgun (WGS) entry which is preliminary data.</text>
</comment>
<dbReference type="Pfam" id="PF25573">
    <property type="entry name" value="TPR_PSMD3_N"/>
    <property type="match status" value="1"/>
</dbReference>
<evidence type="ECO:0000259" key="1">
    <source>
        <dbReference type="Pfam" id="PF25573"/>
    </source>
</evidence>
<dbReference type="InterPro" id="IPR050756">
    <property type="entry name" value="CSN3"/>
</dbReference>
<organism evidence="2 3">
    <name type="scientific">Eruca vesicaria subsp. sativa</name>
    <name type="common">Garden rocket</name>
    <name type="synonym">Eruca sativa</name>
    <dbReference type="NCBI Taxonomy" id="29727"/>
    <lineage>
        <taxon>Eukaryota</taxon>
        <taxon>Viridiplantae</taxon>
        <taxon>Streptophyta</taxon>
        <taxon>Embryophyta</taxon>
        <taxon>Tracheophyta</taxon>
        <taxon>Spermatophyta</taxon>
        <taxon>Magnoliopsida</taxon>
        <taxon>eudicotyledons</taxon>
        <taxon>Gunneridae</taxon>
        <taxon>Pentapetalae</taxon>
        <taxon>rosids</taxon>
        <taxon>malvids</taxon>
        <taxon>Brassicales</taxon>
        <taxon>Brassicaceae</taxon>
        <taxon>Brassiceae</taxon>
        <taxon>Eruca</taxon>
    </lineage>
</organism>